<evidence type="ECO:0008006" key="3">
    <source>
        <dbReference type="Google" id="ProtNLM"/>
    </source>
</evidence>
<accession>A0A1T4M859</accession>
<gene>
    <name evidence="1" type="ORF">SAMN02745149_01889</name>
</gene>
<dbReference type="Proteomes" id="UP000190423">
    <property type="component" value="Unassembled WGS sequence"/>
</dbReference>
<dbReference type="AlphaFoldDB" id="A0A1T4M859"/>
<reference evidence="1 2" key="1">
    <citation type="submission" date="2017-02" db="EMBL/GenBank/DDBJ databases">
        <authorList>
            <person name="Peterson S.W."/>
        </authorList>
    </citation>
    <scope>NUCLEOTIDE SEQUENCE [LARGE SCALE GENOMIC DNA]</scope>
    <source>
        <strain evidence="1 2">ATCC BAA-908</strain>
    </source>
</reference>
<organism evidence="1 2">
    <name type="scientific">Treponema porcinum</name>
    <dbReference type="NCBI Taxonomy" id="261392"/>
    <lineage>
        <taxon>Bacteria</taxon>
        <taxon>Pseudomonadati</taxon>
        <taxon>Spirochaetota</taxon>
        <taxon>Spirochaetia</taxon>
        <taxon>Spirochaetales</taxon>
        <taxon>Treponemataceae</taxon>
        <taxon>Treponema</taxon>
    </lineage>
</organism>
<sequence>MEKILFTSLILSLILFTSCNNKSPKANNQQDVTVAETEQKSELAAKPKIRTVEISSIDYATGVASSDVALLKSKIIEGLSNRRNIRVIDRSRMNDVLNEHQKQQSLWASDDGRAEVGRQYNANAYVYLEAISKTEIQVTIEDLDTFQQVVKLVNLENVSEIKNWDLSILSL</sequence>
<proteinExistence type="predicted"/>
<protein>
    <recommendedName>
        <fullName evidence="3">Lipoprotein</fullName>
    </recommendedName>
</protein>
<dbReference type="PROSITE" id="PS51257">
    <property type="entry name" value="PROKAR_LIPOPROTEIN"/>
    <property type="match status" value="1"/>
</dbReference>
<dbReference type="RefSeq" id="WP_078933789.1">
    <property type="nucleotide sequence ID" value="NZ_FUWG01000014.1"/>
</dbReference>
<evidence type="ECO:0000313" key="1">
    <source>
        <dbReference type="EMBL" id="SJZ63085.1"/>
    </source>
</evidence>
<dbReference type="Gene3D" id="3.40.50.10610">
    <property type="entry name" value="ABC-type transport auxiliary lipoprotein component"/>
    <property type="match status" value="1"/>
</dbReference>
<dbReference type="STRING" id="261392.SAMN02745149_01889"/>
<evidence type="ECO:0000313" key="2">
    <source>
        <dbReference type="Proteomes" id="UP000190423"/>
    </source>
</evidence>
<name>A0A1T4M859_TREPO</name>
<dbReference type="EMBL" id="FUWG01000014">
    <property type="protein sequence ID" value="SJZ63085.1"/>
    <property type="molecule type" value="Genomic_DNA"/>
</dbReference>
<dbReference type="GeneID" id="78317170"/>
<keyword evidence="2" id="KW-1185">Reference proteome</keyword>